<accession>A0A081NF04</accession>
<sequence length="286" mass="30819">MSGDSNTQLYTFSLKGTDDRFDGQEPEITLQLSVTLECFDGIDSKFLTISLLNSTVAASHTGDMVYDTDTHRGWYTEKVNIYIGVDGFGNNPVLEQDYPSTTTSGTTFSTSETLGVTAGVTASDGAPKLSIGVSNSTSSSSSQTVADFTVANNSADDEVNHDYNLSSTPKGLYTGPDSIVIKPSATEFFEYDTLSAVTNNDGSAISNLPLASQAVYRTPSGDFTEEVNLRIRVTHYLQCVSTSHSGVTSTVTYYTEDNQPVYDLLEDLAVNFSAIRNPTVQEADRE</sequence>
<name>A0A081NF04_9GAMM</name>
<reference evidence="1 2" key="1">
    <citation type="submission" date="2014-06" db="EMBL/GenBank/DDBJ databases">
        <title>Whole Genome Sequences of Three Symbiotic Endozoicomonas Bacteria.</title>
        <authorList>
            <person name="Neave M.J."/>
            <person name="Apprill A."/>
            <person name="Voolstra C.R."/>
        </authorList>
    </citation>
    <scope>NUCLEOTIDE SEQUENCE [LARGE SCALE GENOMIC DNA]</scope>
    <source>
        <strain evidence="1 2">DSM 25634</strain>
    </source>
</reference>
<dbReference type="EMBL" id="JOKH01000003">
    <property type="protein sequence ID" value="KEQ17027.1"/>
    <property type="molecule type" value="Genomic_DNA"/>
</dbReference>
<protein>
    <submittedName>
        <fullName evidence="1">Uncharacterized protein</fullName>
    </submittedName>
</protein>
<comment type="caution">
    <text evidence="1">The sequence shown here is derived from an EMBL/GenBank/DDBJ whole genome shotgun (WGS) entry which is preliminary data.</text>
</comment>
<proteinExistence type="predicted"/>
<dbReference type="OrthoDB" id="9820465at2"/>
<gene>
    <name evidence="1" type="ORF">GZ78_14045</name>
</gene>
<dbReference type="RefSeq" id="WP_034836775.1">
    <property type="nucleotide sequence ID" value="NZ_JOKH01000003.1"/>
</dbReference>
<organism evidence="1 2">
    <name type="scientific">Endozoicomonas numazuensis</name>
    <dbReference type="NCBI Taxonomy" id="1137799"/>
    <lineage>
        <taxon>Bacteria</taxon>
        <taxon>Pseudomonadati</taxon>
        <taxon>Pseudomonadota</taxon>
        <taxon>Gammaproteobacteria</taxon>
        <taxon>Oceanospirillales</taxon>
        <taxon>Endozoicomonadaceae</taxon>
        <taxon>Endozoicomonas</taxon>
    </lineage>
</organism>
<evidence type="ECO:0000313" key="2">
    <source>
        <dbReference type="Proteomes" id="UP000028073"/>
    </source>
</evidence>
<dbReference type="Proteomes" id="UP000028073">
    <property type="component" value="Unassembled WGS sequence"/>
</dbReference>
<keyword evidence="2" id="KW-1185">Reference proteome</keyword>
<evidence type="ECO:0000313" key="1">
    <source>
        <dbReference type="EMBL" id="KEQ17027.1"/>
    </source>
</evidence>
<dbReference type="AlphaFoldDB" id="A0A081NF04"/>